<evidence type="ECO:0000313" key="3">
    <source>
        <dbReference type="Proteomes" id="UP000076738"/>
    </source>
</evidence>
<proteinExistence type="predicted"/>
<keyword evidence="3" id="KW-1185">Reference proteome</keyword>
<feature type="compositionally biased region" description="Basic and acidic residues" evidence="1">
    <location>
        <begin position="1"/>
        <end position="10"/>
    </location>
</feature>
<reference evidence="2 3" key="1">
    <citation type="journal article" date="2016" name="Mol. Biol. Evol.">
        <title>Comparative Genomics of Early-Diverging Mushroom-Forming Fungi Provides Insights into the Origins of Lignocellulose Decay Capabilities.</title>
        <authorList>
            <person name="Nagy L.G."/>
            <person name="Riley R."/>
            <person name="Tritt A."/>
            <person name="Adam C."/>
            <person name="Daum C."/>
            <person name="Floudas D."/>
            <person name="Sun H."/>
            <person name="Yadav J.S."/>
            <person name="Pangilinan J."/>
            <person name="Larsson K.H."/>
            <person name="Matsuura K."/>
            <person name="Barry K."/>
            <person name="Labutti K."/>
            <person name="Kuo R."/>
            <person name="Ohm R.A."/>
            <person name="Bhattacharya S.S."/>
            <person name="Shirouzu T."/>
            <person name="Yoshinaga Y."/>
            <person name="Martin F.M."/>
            <person name="Grigoriev I.V."/>
            <person name="Hibbett D.S."/>
        </authorList>
    </citation>
    <scope>NUCLEOTIDE SEQUENCE [LARGE SCALE GENOMIC DNA]</scope>
    <source>
        <strain evidence="2 3">TUFC12733</strain>
    </source>
</reference>
<evidence type="ECO:0000313" key="2">
    <source>
        <dbReference type="EMBL" id="KZO96821.1"/>
    </source>
</evidence>
<name>A0A167MKR2_CALVF</name>
<sequence>MSAEARERGADFVMKNSGGMNGSPTPADQRIYNTTGLDSILTASSFTFLYKPTFLSSLPVTHLFLSHDYAIHRVDCPLNQRDASLRLIFLYRPVTKSQTIDVSHLSSRVQVASLIIRRSRTAPELALSLETVAVQGQVIRFHGNVTGRLTVDIVERDGWLSYATISDFVGLDAKDHTFDVESEHGTLTVTFYHDQVVIGQYKTEYSGCRLAGKGTYEIKVEKEADKAPEVQDDVLETEGTASLLSFPNSVRGAYVLGNYNPKSLYIATPLSLPDLIAFSCDSTSATGTLSFAFGQDGTFSYNTAEELANTKNIVYEAQNTKADGMVVTFYEGLSQGGQAQRGPALAQVIGEYVKYLKLDLTGGCLFTVSNPDEDFLTTKTDVNIIVSVGTSIDLHMRTHQGYSCVCEGENEVPSSAIISISASGTFYYEDWSEVDNSDEYDFTFRIRMEGPKKTPFVTFLANFRVNPNTDPWEIGYLPLKGLRCDDLTVDGTCTWSKKLVRTPDSRRASAPSNLAFGAGTTPPSPPISNLYISSPPPPASSHLAAARLGSLSSPAPTDTTSPQPAQRHASPFAYITLTSLHLAMPARAS</sequence>
<dbReference type="EMBL" id="KV417282">
    <property type="protein sequence ID" value="KZO96821.1"/>
    <property type="molecule type" value="Genomic_DNA"/>
</dbReference>
<protein>
    <submittedName>
        <fullName evidence="2">Uncharacterized protein</fullName>
    </submittedName>
</protein>
<feature type="region of interest" description="Disordered" evidence="1">
    <location>
        <begin position="1"/>
        <end position="28"/>
    </location>
</feature>
<gene>
    <name evidence="2" type="ORF">CALVIDRAFT_563469</name>
</gene>
<organism evidence="2 3">
    <name type="scientific">Calocera viscosa (strain TUFC12733)</name>
    <dbReference type="NCBI Taxonomy" id="1330018"/>
    <lineage>
        <taxon>Eukaryota</taxon>
        <taxon>Fungi</taxon>
        <taxon>Dikarya</taxon>
        <taxon>Basidiomycota</taxon>
        <taxon>Agaricomycotina</taxon>
        <taxon>Dacrymycetes</taxon>
        <taxon>Dacrymycetales</taxon>
        <taxon>Dacrymycetaceae</taxon>
        <taxon>Calocera</taxon>
    </lineage>
</organism>
<dbReference type="AlphaFoldDB" id="A0A167MKR2"/>
<evidence type="ECO:0000256" key="1">
    <source>
        <dbReference type="SAM" id="MobiDB-lite"/>
    </source>
</evidence>
<accession>A0A167MKR2</accession>
<dbReference type="Proteomes" id="UP000076738">
    <property type="component" value="Unassembled WGS sequence"/>
</dbReference>